<feature type="domain" description="AGC-kinase C-terminal" evidence="10">
    <location>
        <begin position="466"/>
        <end position="532"/>
    </location>
</feature>
<dbReference type="OrthoDB" id="319129at2759"/>
<organism evidence="12 13">
    <name type="scientific">Stylonychia lemnae</name>
    <name type="common">Ciliate</name>
    <dbReference type="NCBI Taxonomy" id="5949"/>
    <lineage>
        <taxon>Eukaryota</taxon>
        <taxon>Sar</taxon>
        <taxon>Alveolata</taxon>
        <taxon>Ciliophora</taxon>
        <taxon>Intramacronucleata</taxon>
        <taxon>Spirotrichea</taxon>
        <taxon>Stichotrichia</taxon>
        <taxon>Sporadotrichida</taxon>
        <taxon>Oxytrichidae</taxon>
        <taxon>Stylonychinae</taxon>
        <taxon>Stylonychia</taxon>
    </lineage>
</organism>
<sequence>MESNDQLNLQNDKEVEKLIPFDIEPILFSGKIFKINRWSLKQDRILILTVRSVYVFRKKQLRKKLQISELGSVIKSLSSNEFILHFPNFFDLRIQCDRRQSFLDLLKLRFAHLQSQVTLRIYGVPSASLKEYHTTPSNKKYGIDNLPTEDMRLLDEEIKSAPEWERESMITDNSKSSKKKVEEEEFDFENSRSTKDKSGASSDKEDHHAITSEQDDFKLVTVLGRGTFGKVYLAELRQNSQLYAIKSIRKDVLLEFDQVNNTKLEKDILFSCDHPFLVGMDYLFQSSLRLYFIMPFVRGGELYKIFQSKKRFPENQVKFYAAQIAMAIGYLHNQGIAHRDLKLENILVDADGYLKIIDYGLAKMIGQDELSMSFCGTPEYLAPEMVSHAGHDKNVDWWALGVLINRNMLLMKIKNSKVIFPDKTKYKIEYSDEIVDLIVNLLQKDKTKRLGYQGDGDEILAHPFFASLDLKKCEGKEVEAPFKPEISSEVLDVKFFNAKNDPKDLTETYVPEAKIRKVEKAKDMFKDFDSKN</sequence>
<reference evidence="12 13" key="1">
    <citation type="submission" date="2014-06" db="EMBL/GenBank/DDBJ databases">
        <authorList>
            <person name="Swart Estienne"/>
        </authorList>
    </citation>
    <scope>NUCLEOTIDE SEQUENCE [LARGE SCALE GENOMIC DNA]</scope>
    <source>
        <strain evidence="12 13">130c</strain>
    </source>
</reference>
<dbReference type="PROSITE" id="PS51757">
    <property type="entry name" value="TH1"/>
    <property type="match status" value="1"/>
</dbReference>
<evidence type="ECO:0000259" key="11">
    <source>
        <dbReference type="PROSITE" id="PS51757"/>
    </source>
</evidence>
<evidence type="ECO:0000256" key="5">
    <source>
        <dbReference type="ARBA" id="ARBA00022777"/>
    </source>
</evidence>
<dbReference type="FunFam" id="1.10.510.10:FF:000551">
    <property type="entry name" value="Non-specific serine/threonine protein kinase"/>
    <property type="match status" value="1"/>
</dbReference>
<dbReference type="PROSITE" id="PS51285">
    <property type="entry name" value="AGC_KINASE_CTER"/>
    <property type="match status" value="1"/>
</dbReference>
<evidence type="ECO:0000259" key="10">
    <source>
        <dbReference type="PROSITE" id="PS51285"/>
    </source>
</evidence>
<feature type="domain" description="TH1" evidence="11">
    <location>
        <begin position="1"/>
        <end position="172"/>
    </location>
</feature>
<evidence type="ECO:0000259" key="9">
    <source>
        <dbReference type="PROSITE" id="PS50011"/>
    </source>
</evidence>
<feature type="domain" description="Protein kinase" evidence="9">
    <location>
        <begin position="217"/>
        <end position="465"/>
    </location>
</feature>
<evidence type="ECO:0000256" key="2">
    <source>
        <dbReference type="ARBA" id="ARBA00022553"/>
    </source>
</evidence>
<dbReference type="Gene3D" id="1.10.510.10">
    <property type="entry name" value="Transferase(Phosphotransferase) domain 1"/>
    <property type="match status" value="1"/>
</dbReference>
<dbReference type="Proteomes" id="UP000039865">
    <property type="component" value="Unassembled WGS sequence"/>
</dbReference>
<dbReference type="InterPro" id="IPR045270">
    <property type="entry name" value="STKc_AGC"/>
</dbReference>
<keyword evidence="6 7" id="KW-0067">ATP-binding</keyword>
<dbReference type="Pfam" id="PF06017">
    <property type="entry name" value="Myosin_TH1"/>
    <property type="match status" value="1"/>
</dbReference>
<dbReference type="CDD" id="cd05123">
    <property type="entry name" value="STKc_AGC"/>
    <property type="match status" value="1"/>
</dbReference>
<dbReference type="PANTHER" id="PTHR24351">
    <property type="entry name" value="RIBOSOMAL PROTEIN S6 KINASE"/>
    <property type="match status" value="1"/>
</dbReference>
<dbReference type="AlphaFoldDB" id="A0A077ZXA1"/>
<dbReference type="EMBL" id="CCKQ01003399">
    <property type="protein sequence ID" value="CDW74520.1"/>
    <property type="molecule type" value="Genomic_DNA"/>
</dbReference>
<dbReference type="PROSITE" id="PS00107">
    <property type="entry name" value="PROTEIN_KINASE_ATP"/>
    <property type="match status" value="1"/>
</dbReference>
<dbReference type="InterPro" id="IPR000961">
    <property type="entry name" value="AGC-kinase_C"/>
</dbReference>
<keyword evidence="2" id="KW-0597">Phosphoprotein</keyword>
<evidence type="ECO:0000313" key="12">
    <source>
        <dbReference type="EMBL" id="CDW74520.1"/>
    </source>
</evidence>
<accession>A0A077ZXA1</accession>
<keyword evidence="5 12" id="KW-0418">Kinase</keyword>
<dbReference type="InterPro" id="IPR000719">
    <property type="entry name" value="Prot_kinase_dom"/>
</dbReference>
<keyword evidence="13" id="KW-1185">Reference proteome</keyword>
<dbReference type="PROSITE" id="PS50011">
    <property type="entry name" value="PROTEIN_KINASE_DOM"/>
    <property type="match status" value="1"/>
</dbReference>
<dbReference type="GO" id="GO:0004674">
    <property type="term" value="F:protein serine/threonine kinase activity"/>
    <property type="evidence" value="ECO:0007669"/>
    <property type="project" value="UniProtKB-KW"/>
</dbReference>
<evidence type="ECO:0000256" key="6">
    <source>
        <dbReference type="ARBA" id="ARBA00022840"/>
    </source>
</evidence>
<dbReference type="InterPro" id="IPR017441">
    <property type="entry name" value="Protein_kinase_ATP_BS"/>
</dbReference>
<dbReference type="Pfam" id="PF00069">
    <property type="entry name" value="Pkinase"/>
    <property type="match status" value="1"/>
</dbReference>
<evidence type="ECO:0000313" key="13">
    <source>
        <dbReference type="Proteomes" id="UP000039865"/>
    </source>
</evidence>
<evidence type="ECO:0000256" key="7">
    <source>
        <dbReference type="PROSITE-ProRule" id="PRU10141"/>
    </source>
</evidence>
<dbReference type="GO" id="GO:0016459">
    <property type="term" value="C:myosin complex"/>
    <property type="evidence" value="ECO:0007669"/>
    <property type="project" value="InterPro"/>
</dbReference>
<feature type="compositionally biased region" description="Basic and acidic residues" evidence="8">
    <location>
        <begin position="189"/>
        <end position="209"/>
    </location>
</feature>
<dbReference type="Gene3D" id="3.30.200.20">
    <property type="entry name" value="Phosphorylase Kinase, domain 1"/>
    <property type="match status" value="1"/>
</dbReference>
<dbReference type="InterPro" id="IPR011009">
    <property type="entry name" value="Kinase-like_dom_sf"/>
</dbReference>
<dbReference type="InParanoid" id="A0A077ZXA1"/>
<dbReference type="FunFam" id="3.30.200.20:FF:000103">
    <property type="entry name" value="Protein kinase C"/>
    <property type="match status" value="1"/>
</dbReference>
<gene>
    <name evidence="12" type="primary">Contig17124.g18244</name>
    <name evidence="12" type="ORF">STYLEM_3500</name>
</gene>
<dbReference type="SUPFAM" id="SSF56112">
    <property type="entry name" value="Protein kinase-like (PK-like)"/>
    <property type="match status" value="1"/>
</dbReference>
<dbReference type="PROSITE" id="PS00108">
    <property type="entry name" value="PROTEIN_KINASE_ST"/>
    <property type="match status" value="1"/>
</dbReference>
<evidence type="ECO:0000256" key="4">
    <source>
        <dbReference type="ARBA" id="ARBA00022741"/>
    </source>
</evidence>
<dbReference type="InterPro" id="IPR010926">
    <property type="entry name" value="Myosin_TH1"/>
</dbReference>
<dbReference type="InterPro" id="IPR008271">
    <property type="entry name" value="Ser/Thr_kinase_AS"/>
</dbReference>
<feature type="region of interest" description="Disordered" evidence="8">
    <location>
        <begin position="165"/>
        <end position="209"/>
    </location>
</feature>
<keyword evidence="4 7" id="KW-0547">Nucleotide-binding</keyword>
<proteinExistence type="predicted"/>
<evidence type="ECO:0000256" key="1">
    <source>
        <dbReference type="ARBA" id="ARBA00022527"/>
    </source>
</evidence>
<name>A0A077ZXA1_STYLE</name>
<dbReference type="GO" id="GO:0005524">
    <property type="term" value="F:ATP binding"/>
    <property type="evidence" value="ECO:0007669"/>
    <property type="project" value="UniProtKB-UniRule"/>
</dbReference>
<dbReference type="GO" id="GO:0003774">
    <property type="term" value="F:cytoskeletal motor activity"/>
    <property type="evidence" value="ECO:0007669"/>
    <property type="project" value="InterPro"/>
</dbReference>
<keyword evidence="3" id="KW-0808">Transferase</keyword>
<keyword evidence="1" id="KW-0723">Serine/threonine-protein kinase</keyword>
<feature type="binding site" evidence="7">
    <location>
        <position position="250"/>
    </location>
    <ligand>
        <name>ATP</name>
        <dbReference type="ChEBI" id="CHEBI:30616"/>
    </ligand>
</feature>
<dbReference type="SMART" id="SM00220">
    <property type="entry name" value="S_TKc"/>
    <property type="match status" value="1"/>
</dbReference>
<protein>
    <submittedName>
        <fullName evidence="12">Protein kinase domain containing protein</fullName>
    </submittedName>
</protein>
<evidence type="ECO:0000256" key="8">
    <source>
        <dbReference type="SAM" id="MobiDB-lite"/>
    </source>
</evidence>
<evidence type="ECO:0000256" key="3">
    <source>
        <dbReference type="ARBA" id="ARBA00022679"/>
    </source>
</evidence>